<name>A0A4W5PQU7_9TELE</name>
<proteinExistence type="inferred from homology"/>
<dbReference type="PRINTS" id="PR00385">
    <property type="entry name" value="P450"/>
</dbReference>
<evidence type="ECO:0000313" key="5">
    <source>
        <dbReference type="Ensembl" id="ENSHHUP00000065897.1"/>
    </source>
</evidence>
<evidence type="ECO:0000256" key="3">
    <source>
        <dbReference type="ARBA" id="ARBA00047938"/>
    </source>
</evidence>
<keyword evidence="6" id="KW-1185">Reference proteome</keyword>
<dbReference type="Pfam" id="PF00067">
    <property type="entry name" value="p450"/>
    <property type="match status" value="1"/>
</dbReference>
<evidence type="ECO:0000313" key="6">
    <source>
        <dbReference type="Proteomes" id="UP000314982"/>
    </source>
</evidence>
<dbReference type="PANTHER" id="PTHR24291">
    <property type="entry name" value="CYTOCHROME P450 FAMILY 4"/>
    <property type="match status" value="1"/>
</dbReference>
<evidence type="ECO:0000256" key="2">
    <source>
        <dbReference type="ARBA" id="ARBA00037202"/>
    </source>
</evidence>
<comment type="catalytic activity">
    <reaction evidence="4">
        <text>androst-4-ene-3,17-dione + 3 reduced [NADPH--hemoprotein reductase] + 3 O2 = estrone + formate + 3 oxidized [NADPH--hemoprotein reductase] + 4 H2O + 4 H(+)</text>
        <dbReference type="Rhea" id="RHEA:38195"/>
        <dbReference type="Rhea" id="RHEA-COMP:11964"/>
        <dbReference type="Rhea" id="RHEA-COMP:11965"/>
        <dbReference type="ChEBI" id="CHEBI:15377"/>
        <dbReference type="ChEBI" id="CHEBI:15378"/>
        <dbReference type="ChEBI" id="CHEBI:15379"/>
        <dbReference type="ChEBI" id="CHEBI:15740"/>
        <dbReference type="ChEBI" id="CHEBI:16422"/>
        <dbReference type="ChEBI" id="CHEBI:17263"/>
        <dbReference type="ChEBI" id="CHEBI:57618"/>
        <dbReference type="ChEBI" id="CHEBI:58210"/>
        <dbReference type="EC" id="1.14.14.14"/>
    </reaction>
</comment>
<reference evidence="5" key="2">
    <citation type="submission" date="2025-08" db="UniProtKB">
        <authorList>
            <consortium name="Ensembl"/>
        </authorList>
    </citation>
    <scope>IDENTIFICATION</scope>
</reference>
<organism evidence="5 6">
    <name type="scientific">Hucho hucho</name>
    <name type="common">huchen</name>
    <dbReference type="NCBI Taxonomy" id="62062"/>
    <lineage>
        <taxon>Eukaryota</taxon>
        <taxon>Metazoa</taxon>
        <taxon>Chordata</taxon>
        <taxon>Craniata</taxon>
        <taxon>Vertebrata</taxon>
        <taxon>Euteleostomi</taxon>
        <taxon>Actinopterygii</taxon>
        <taxon>Neopterygii</taxon>
        <taxon>Teleostei</taxon>
        <taxon>Protacanthopterygii</taxon>
        <taxon>Salmoniformes</taxon>
        <taxon>Salmonidae</taxon>
        <taxon>Salmoninae</taxon>
        <taxon>Hucho</taxon>
    </lineage>
</organism>
<dbReference type="InterPro" id="IPR036396">
    <property type="entry name" value="Cyt_P450_sf"/>
</dbReference>
<dbReference type="InterPro" id="IPR050196">
    <property type="entry name" value="Cytochrome_P450_Monoox"/>
</dbReference>
<evidence type="ECO:0000256" key="1">
    <source>
        <dbReference type="ARBA" id="ARBA00010617"/>
    </source>
</evidence>
<dbReference type="InterPro" id="IPR001128">
    <property type="entry name" value="Cyt_P450"/>
</dbReference>
<dbReference type="Ensembl" id="ENSHHUT00000068128.1">
    <property type="protein sequence ID" value="ENSHHUP00000065897.1"/>
    <property type="gene ID" value="ENSHHUG00000038879.1"/>
</dbReference>
<accession>A0A4W5PQU7</accession>
<protein>
    <submittedName>
        <fullName evidence="5">Cytochrome P450, family 4, subfamily T, polypeptide 8</fullName>
    </submittedName>
</protein>
<comment type="similarity">
    <text evidence="1">Belongs to the cytochrome P450 family.</text>
</comment>
<dbReference type="STRING" id="62062.ENSHHUP00000065897"/>
<dbReference type="GO" id="GO:0005506">
    <property type="term" value="F:iron ion binding"/>
    <property type="evidence" value="ECO:0007669"/>
    <property type="project" value="InterPro"/>
</dbReference>
<comment type="catalytic activity">
    <reaction evidence="3">
        <text>testosterone + 3 reduced [NADPH--hemoprotein reductase] + 3 O2 = 17beta-estradiol + formate + 3 oxidized [NADPH--hemoprotein reductase] + 4 H2O + 4 H(+)</text>
        <dbReference type="Rhea" id="RHEA:38191"/>
        <dbReference type="Rhea" id="RHEA-COMP:11964"/>
        <dbReference type="Rhea" id="RHEA-COMP:11965"/>
        <dbReference type="ChEBI" id="CHEBI:15377"/>
        <dbReference type="ChEBI" id="CHEBI:15378"/>
        <dbReference type="ChEBI" id="CHEBI:15379"/>
        <dbReference type="ChEBI" id="CHEBI:15740"/>
        <dbReference type="ChEBI" id="CHEBI:16469"/>
        <dbReference type="ChEBI" id="CHEBI:17347"/>
        <dbReference type="ChEBI" id="CHEBI:57618"/>
        <dbReference type="ChEBI" id="CHEBI:58210"/>
        <dbReference type="EC" id="1.14.14.14"/>
    </reaction>
</comment>
<dbReference type="GeneTree" id="ENSGT00940000161527"/>
<reference evidence="5" key="3">
    <citation type="submission" date="2025-09" db="UniProtKB">
        <authorList>
            <consortium name="Ensembl"/>
        </authorList>
    </citation>
    <scope>IDENTIFICATION</scope>
</reference>
<reference evidence="6" key="1">
    <citation type="submission" date="2018-06" db="EMBL/GenBank/DDBJ databases">
        <title>Genome assembly of Danube salmon.</title>
        <authorList>
            <person name="Macqueen D.J."/>
            <person name="Gundappa M.K."/>
        </authorList>
    </citation>
    <scope>NUCLEOTIDE SEQUENCE [LARGE SCALE GENOMIC DNA]</scope>
</reference>
<sequence length="237" mass="27292">MTHDKWETHSKSDESFELFEHVSLMTLDSIMKCAFRSNTNCQTVGGGESGTNSYIKAVYELSDLVNVRFRNFPYHSEWIFQLSPHGYKYRKACNVAHSHTGAFSGLSPENMYMYEFDKEIYPEKDEDQPGLSDEAIRAEVDTFMFEGHDTTASGISWTLYSLACNPEHQQICRDEAISTLEGRDTMECKIPYTTMCIKESLRLYPPVPGMSRKITKPMTFFDGRTVPEGKCEERKRY</sequence>
<dbReference type="GO" id="GO:0070330">
    <property type="term" value="F:aromatase activity"/>
    <property type="evidence" value="ECO:0007669"/>
    <property type="project" value="UniProtKB-EC"/>
</dbReference>
<dbReference type="SUPFAM" id="SSF48264">
    <property type="entry name" value="Cytochrome P450"/>
    <property type="match status" value="1"/>
</dbReference>
<comment type="function">
    <text evidence="2">Catalyzes the formation of aromatic C18 estrogens from C19 androgens.</text>
</comment>
<dbReference type="Gene3D" id="1.10.630.10">
    <property type="entry name" value="Cytochrome P450"/>
    <property type="match status" value="1"/>
</dbReference>
<dbReference type="AlphaFoldDB" id="A0A4W5PQU7"/>
<dbReference type="Proteomes" id="UP000314982">
    <property type="component" value="Unassembled WGS sequence"/>
</dbReference>
<dbReference type="GO" id="GO:0020037">
    <property type="term" value="F:heme binding"/>
    <property type="evidence" value="ECO:0007669"/>
    <property type="project" value="InterPro"/>
</dbReference>
<dbReference type="PANTHER" id="PTHR24291:SF201">
    <property type="entry name" value="CYTOCHROME P450, FAMILY 4, SUBFAMILY B, POLYPEPTIDE 7"/>
    <property type="match status" value="1"/>
</dbReference>
<evidence type="ECO:0000256" key="4">
    <source>
        <dbReference type="ARBA" id="ARBA00048642"/>
    </source>
</evidence>